<feature type="transmembrane region" description="Helical" evidence="7">
    <location>
        <begin position="18"/>
        <end position="35"/>
    </location>
</feature>
<sequence length="532" mass="60213">MFACSGGPGAVARSLIDVRSFLIFALVVLLVRIFISSLKRSKFLPPGPWGLPVFGYLPFIKVPHVSFKELSAKYGGIFSIQMGNQFVVVLSDYKLIREAFRRDDFTDRPDTQFSSILGKYGIINSEGSLWKNQRKFLHDRLRKFGMTYSGQAKDQMEARIMKEVEVFLMTLAKDKGSPTDLNPALGTSISNVICSLLMSVRFTQSDAKFSRFMSLIAEGFRLFGALNYANFFPIMRFFPNAKSIMKKIDQNRSEMAEFFQETVDSHRDTFDSENMRDLVDNYLLEIHDAKVGGYAEDLFEGLEHDRQIQQIIGDLFTAGMETIKTTILWTMVYMLHHPEVALKIQKELDTVVGRRRLPRLGDRPNLPYTEATILEVLRISSIVPLGTTHSTSRETELAGFKIPANSHVVPLLHAVHMDPNLWDHPEKFMPERFLNSEGKVCKPEYFIPFGVGRRMCLGDVLARMELFEFVASLLHTFNVRTPEGTPLPGLNAMPGVTLTPEDFKVSLSLRPLVDSPHDFLNASHNIRSAGSH</sequence>
<dbReference type="EMBL" id="GDHC01007258">
    <property type="protein sequence ID" value="JAQ11371.1"/>
    <property type="molecule type" value="Transcribed_RNA"/>
</dbReference>
<evidence type="ECO:0000256" key="7">
    <source>
        <dbReference type="SAM" id="Phobius"/>
    </source>
</evidence>
<proteinExistence type="inferred from homology"/>
<dbReference type="InterPro" id="IPR001128">
    <property type="entry name" value="Cyt_P450"/>
</dbReference>
<keyword evidence="7" id="KW-0812">Transmembrane</keyword>
<dbReference type="GO" id="GO:0020037">
    <property type="term" value="F:heme binding"/>
    <property type="evidence" value="ECO:0007669"/>
    <property type="project" value="InterPro"/>
</dbReference>
<comment type="cofactor">
    <cofactor evidence="5">
        <name>heme</name>
        <dbReference type="ChEBI" id="CHEBI:30413"/>
    </cofactor>
</comment>
<keyword evidence="2 5" id="KW-0479">Metal-binding</keyword>
<keyword evidence="6" id="KW-0560">Oxidoreductase</keyword>
<dbReference type="InterPro" id="IPR050182">
    <property type="entry name" value="Cytochrome_P450_fam2"/>
</dbReference>
<evidence type="ECO:0000256" key="1">
    <source>
        <dbReference type="ARBA" id="ARBA00010617"/>
    </source>
</evidence>
<keyword evidence="5 6" id="KW-0349">Heme</keyword>
<dbReference type="PROSITE" id="PS00086">
    <property type="entry name" value="CYTOCHROME_P450"/>
    <property type="match status" value="1"/>
</dbReference>
<dbReference type="GO" id="GO:0006805">
    <property type="term" value="P:xenobiotic metabolic process"/>
    <property type="evidence" value="ECO:0007669"/>
    <property type="project" value="TreeGrafter"/>
</dbReference>
<keyword evidence="4 6" id="KW-0503">Monooxygenase</keyword>
<reference evidence="8" key="2">
    <citation type="submission" date="2014-07" db="EMBL/GenBank/DDBJ databases">
        <authorList>
            <person name="Hull J."/>
        </authorList>
    </citation>
    <scope>NUCLEOTIDE SEQUENCE</scope>
</reference>
<dbReference type="FunFam" id="1.10.630.10:FF:000070">
    <property type="entry name" value="cytochrome P450 18a1"/>
    <property type="match status" value="1"/>
</dbReference>
<evidence type="ECO:0000256" key="6">
    <source>
        <dbReference type="RuleBase" id="RU000461"/>
    </source>
</evidence>
<dbReference type="GO" id="GO:0005506">
    <property type="term" value="F:iron ion binding"/>
    <property type="evidence" value="ECO:0007669"/>
    <property type="project" value="InterPro"/>
</dbReference>
<name>A0A0A9YXX1_LYGHE</name>
<evidence type="ECO:0000256" key="2">
    <source>
        <dbReference type="ARBA" id="ARBA00022723"/>
    </source>
</evidence>
<dbReference type="AlphaFoldDB" id="A0A0A9YXX1"/>
<keyword evidence="7" id="KW-1133">Transmembrane helix</keyword>
<dbReference type="EMBL" id="GBHO01005737">
    <property type="protein sequence ID" value="JAG37867.1"/>
    <property type="molecule type" value="Transcribed_RNA"/>
</dbReference>
<protein>
    <submittedName>
        <fullName evidence="8">Cytochrome P450 18a1</fullName>
    </submittedName>
</protein>
<keyword evidence="7" id="KW-0472">Membrane</keyword>
<evidence type="ECO:0000256" key="3">
    <source>
        <dbReference type="ARBA" id="ARBA00023004"/>
    </source>
</evidence>
<dbReference type="SUPFAM" id="SSF48264">
    <property type="entry name" value="Cytochrome P450"/>
    <property type="match status" value="1"/>
</dbReference>
<dbReference type="PANTHER" id="PTHR24300:SF413">
    <property type="entry name" value="CYTOCHROME P450 18A1"/>
    <property type="match status" value="1"/>
</dbReference>
<keyword evidence="3 5" id="KW-0408">Iron</keyword>
<dbReference type="PRINTS" id="PR00385">
    <property type="entry name" value="P450"/>
</dbReference>
<dbReference type="InterPro" id="IPR036396">
    <property type="entry name" value="Cyt_P450_sf"/>
</dbReference>
<dbReference type="InterPro" id="IPR002401">
    <property type="entry name" value="Cyt_P450_E_grp-I"/>
</dbReference>
<comment type="similarity">
    <text evidence="1 6">Belongs to the cytochrome P450 family.</text>
</comment>
<organism evidence="8">
    <name type="scientific">Lygus hesperus</name>
    <name type="common">Western plant bug</name>
    <dbReference type="NCBI Taxonomy" id="30085"/>
    <lineage>
        <taxon>Eukaryota</taxon>
        <taxon>Metazoa</taxon>
        <taxon>Ecdysozoa</taxon>
        <taxon>Arthropoda</taxon>
        <taxon>Hexapoda</taxon>
        <taxon>Insecta</taxon>
        <taxon>Pterygota</taxon>
        <taxon>Neoptera</taxon>
        <taxon>Paraneoptera</taxon>
        <taxon>Hemiptera</taxon>
        <taxon>Heteroptera</taxon>
        <taxon>Panheteroptera</taxon>
        <taxon>Cimicomorpha</taxon>
        <taxon>Miridae</taxon>
        <taxon>Mirini</taxon>
        <taxon>Lygus</taxon>
    </lineage>
</organism>
<reference evidence="8" key="1">
    <citation type="journal article" date="2014" name="PLoS ONE">
        <title>Transcriptome-Based Identification of ABC Transporters in the Western Tarnished Plant Bug Lygus hesperus.</title>
        <authorList>
            <person name="Hull J.J."/>
            <person name="Chaney K."/>
            <person name="Geib S.M."/>
            <person name="Fabrick J.A."/>
            <person name="Brent C.S."/>
            <person name="Walsh D."/>
            <person name="Lavine L.C."/>
        </authorList>
    </citation>
    <scope>NUCLEOTIDE SEQUENCE</scope>
</reference>
<evidence type="ECO:0000256" key="5">
    <source>
        <dbReference type="PIRSR" id="PIRSR602401-1"/>
    </source>
</evidence>
<dbReference type="GO" id="GO:0005737">
    <property type="term" value="C:cytoplasm"/>
    <property type="evidence" value="ECO:0007669"/>
    <property type="project" value="TreeGrafter"/>
</dbReference>
<evidence type="ECO:0000313" key="8">
    <source>
        <dbReference type="EMBL" id="JAG37867.1"/>
    </source>
</evidence>
<dbReference type="GO" id="GO:0006082">
    <property type="term" value="P:organic acid metabolic process"/>
    <property type="evidence" value="ECO:0007669"/>
    <property type="project" value="TreeGrafter"/>
</dbReference>
<dbReference type="Pfam" id="PF00067">
    <property type="entry name" value="p450"/>
    <property type="match status" value="1"/>
</dbReference>
<evidence type="ECO:0000313" key="9">
    <source>
        <dbReference type="EMBL" id="JAQ11371.1"/>
    </source>
</evidence>
<dbReference type="PANTHER" id="PTHR24300">
    <property type="entry name" value="CYTOCHROME P450 508A4-RELATED"/>
    <property type="match status" value="1"/>
</dbReference>
<dbReference type="PRINTS" id="PR00463">
    <property type="entry name" value="EP450I"/>
</dbReference>
<dbReference type="InterPro" id="IPR017972">
    <property type="entry name" value="Cyt_P450_CS"/>
</dbReference>
<feature type="binding site" description="axial binding residue" evidence="5">
    <location>
        <position position="456"/>
    </location>
    <ligand>
        <name>heme</name>
        <dbReference type="ChEBI" id="CHEBI:30413"/>
    </ligand>
    <ligandPart>
        <name>Fe</name>
        <dbReference type="ChEBI" id="CHEBI:18248"/>
    </ligandPart>
</feature>
<dbReference type="Gene3D" id="1.10.630.10">
    <property type="entry name" value="Cytochrome P450"/>
    <property type="match status" value="1"/>
</dbReference>
<evidence type="ECO:0000256" key="4">
    <source>
        <dbReference type="ARBA" id="ARBA00023033"/>
    </source>
</evidence>
<gene>
    <name evidence="8" type="primary">Cyp18a1</name>
    <name evidence="8" type="ORF">CM83_1095</name>
    <name evidence="9" type="ORF">g.47445</name>
</gene>
<dbReference type="GO" id="GO:0016712">
    <property type="term" value="F:oxidoreductase activity, acting on paired donors, with incorporation or reduction of molecular oxygen, reduced flavin or flavoprotein as one donor, and incorporation of one atom of oxygen"/>
    <property type="evidence" value="ECO:0007669"/>
    <property type="project" value="TreeGrafter"/>
</dbReference>
<dbReference type="GO" id="GO:0008395">
    <property type="term" value="F:steroid hydroxylase activity"/>
    <property type="evidence" value="ECO:0007669"/>
    <property type="project" value="TreeGrafter"/>
</dbReference>
<reference evidence="9" key="3">
    <citation type="journal article" date="2016" name="Gigascience">
        <title>De novo construction of an expanded transcriptome assembly for the western tarnished plant bug, Lygus hesperus.</title>
        <authorList>
            <person name="Tassone E.E."/>
            <person name="Geib S.M."/>
            <person name="Hall B."/>
            <person name="Fabrick J.A."/>
            <person name="Brent C.S."/>
            <person name="Hull J.J."/>
        </authorList>
    </citation>
    <scope>NUCLEOTIDE SEQUENCE</scope>
</reference>
<accession>A0A0A9YXX1</accession>